<reference evidence="2" key="2">
    <citation type="submission" date="2020-09" db="EMBL/GenBank/DDBJ databases">
        <authorList>
            <person name="Sun Q."/>
            <person name="Kim S."/>
        </authorList>
    </citation>
    <scope>NUCLEOTIDE SEQUENCE</scope>
    <source>
        <strain evidence="2">KCTC 32437</strain>
    </source>
</reference>
<comment type="caution">
    <text evidence="2">The sequence shown here is derived from an EMBL/GenBank/DDBJ whole genome shotgun (WGS) entry which is preliminary data.</text>
</comment>
<evidence type="ECO:0000313" key="3">
    <source>
        <dbReference type="Proteomes" id="UP000646579"/>
    </source>
</evidence>
<sequence>MERCASNNPLGSACAIVPAGIYGARGLRQQLVAKQKQIIQTLIAQAIMDKTAALLAGDEAAFAETPQMVRRVRLRQTRDRDDLADRQRPRAQSIKN</sequence>
<gene>
    <name evidence="2" type="ORF">GCM10007989_13740</name>
</gene>
<reference evidence="2" key="1">
    <citation type="journal article" date="2014" name="Int. J. Syst. Evol. Microbiol.">
        <title>Complete genome sequence of Corynebacterium casei LMG S-19264T (=DSM 44701T), isolated from a smear-ripened cheese.</title>
        <authorList>
            <consortium name="US DOE Joint Genome Institute (JGI-PGF)"/>
            <person name="Walter F."/>
            <person name="Albersmeier A."/>
            <person name="Kalinowski J."/>
            <person name="Ruckert C."/>
        </authorList>
    </citation>
    <scope>NUCLEOTIDE SEQUENCE</scope>
    <source>
        <strain evidence="2">KCTC 32437</strain>
    </source>
</reference>
<evidence type="ECO:0000313" key="2">
    <source>
        <dbReference type="EMBL" id="GHA19432.1"/>
    </source>
</evidence>
<dbReference type="AlphaFoldDB" id="A0A918S0S2"/>
<feature type="compositionally biased region" description="Basic and acidic residues" evidence="1">
    <location>
        <begin position="76"/>
        <end position="88"/>
    </location>
</feature>
<dbReference type="EMBL" id="BMZE01000001">
    <property type="protein sequence ID" value="GHA19432.1"/>
    <property type="molecule type" value="Genomic_DNA"/>
</dbReference>
<protein>
    <submittedName>
        <fullName evidence="2">Uncharacterized protein</fullName>
    </submittedName>
</protein>
<organism evidence="2 3">
    <name type="scientific">Devosia pacifica</name>
    <dbReference type="NCBI Taxonomy" id="1335967"/>
    <lineage>
        <taxon>Bacteria</taxon>
        <taxon>Pseudomonadati</taxon>
        <taxon>Pseudomonadota</taxon>
        <taxon>Alphaproteobacteria</taxon>
        <taxon>Hyphomicrobiales</taxon>
        <taxon>Devosiaceae</taxon>
        <taxon>Devosia</taxon>
    </lineage>
</organism>
<accession>A0A918S0S2</accession>
<dbReference type="Proteomes" id="UP000646579">
    <property type="component" value="Unassembled WGS sequence"/>
</dbReference>
<proteinExistence type="predicted"/>
<name>A0A918S0S2_9HYPH</name>
<evidence type="ECO:0000256" key="1">
    <source>
        <dbReference type="SAM" id="MobiDB-lite"/>
    </source>
</evidence>
<feature type="region of interest" description="Disordered" evidence="1">
    <location>
        <begin position="74"/>
        <end position="96"/>
    </location>
</feature>
<keyword evidence="3" id="KW-1185">Reference proteome</keyword>